<gene>
    <name evidence="13" type="ORF">IscW_ISCW000411</name>
</gene>
<dbReference type="PaxDb" id="6945-B7P3J6"/>
<dbReference type="InterPro" id="IPR027417">
    <property type="entry name" value="P-loop_NTPase"/>
</dbReference>
<name>B7P3J6_IXOSC</name>
<dbReference type="PANTHER" id="PTHR45418">
    <property type="entry name" value="CANCER/TESTIS ANTIGEN 55"/>
    <property type="match status" value="1"/>
</dbReference>
<dbReference type="EMBL" id="ABJB011011408">
    <property type="status" value="NOT_ANNOTATED_CDS"/>
    <property type="molecule type" value="Genomic_DNA"/>
</dbReference>
<dbReference type="GO" id="GO:0016787">
    <property type="term" value="F:hydrolase activity"/>
    <property type="evidence" value="ECO:0007669"/>
    <property type="project" value="UniProtKB-KW"/>
</dbReference>
<proteinExistence type="inferred from homology"/>
<evidence type="ECO:0000256" key="1">
    <source>
        <dbReference type="ARBA" id="ARBA00004331"/>
    </source>
</evidence>
<keyword evidence="6" id="KW-0378">Hydrolase</keyword>
<keyword evidence="7 13" id="KW-0347">Helicase</keyword>
<dbReference type="GO" id="GO:0005524">
    <property type="term" value="F:ATP binding"/>
    <property type="evidence" value="ECO:0007669"/>
    <property type="project" value="UniProtKB-KW"/>
</dbReference>
<dbReference type="EC" id="3.6.4.13" evidence="3"/>
<keyword evidence="15" id="KW-1185">Reference proteome</keyword>
<evidence type="ECO:0000256" key="3">
    <source>
        <dbReference type="ARBA" id="ARBA00012552"/>
    </source>
</evidence>
<dbReference type="HOGENOM" id="CLU_001666_1_1_1"/>
<evidence type="ECO:0000313" key="14">
    <source>
        <dbReference type="EnsemblMetazoa" id="ISCW000411-PA"/>
    </source>
</evidence>
<organism>
    <name type="scientific">Ixodes scapularis</name>
    <name type="common">Black-legged tick</name>
    <name type="synonym">Deer tick</name>
    <dbReference type="NCBI Taxonomy" id="6945"/>
    <lineage>
        <taxon>Eukaryota</taxon>
        <taxon>Metazoa</taxon>
        <taxon>Ecdysozoa</taxon>
        <taxon>Arthropoda</taxon>
        <taxon>Chelicerata</taxon>
        <taxon>Arachnida</taxon>
        <taxon>Acari</taxon>
        <taxon>Parasitiformes</taxon>
        <taxon>Ixodida</taxon>
        <taxon>Ixodoidea</taxon>
        <taxon>Ixodidae</taxon>
        <taxon>Ixodinae</taxon>
        <taxon>Ixodes</taxon>
    </lineage>
</organism>
<reference evidence="14" key="2">
    <citation type="submission" date="2020-05" db="UniProtKB">
        <authorList>
            <consortium name="EnsemblMetazoa"/>
        </authorList>
    </citation>
    <scope>IDENTIFICATION</scope>
    <source>
        <strain evidence="14">wikel</strain>
    </source>
</reference>
<feature type="domain" description="DNA2/NAM7 helicase-like C-terminal" evidence="12">
    <location>
        <begin position="39"/>
        <end position="252"/>
    </location>
</feature>
<comment type="similarity">
    <text evidence="2">Belongs to the DNA2/NAM7 helicase family. SDE3 subfamily.</text>
</comment>
<evidence type="ECO:0000313" key="15">
    <source>
        <dbReference type="Proteomes" id="UP000001555"/>
    </source>
</evidence>
<evidence type="ECO:0000256" key="2">
    <source>
        <dbReference type="ARBA" id="ARBA00005601"/>
    </source>
</evidence>
<dbReference type="OrthoDB" id="6513042at2759"/>
<dbReference type="Proteomes" id="UP000001555">
    <property type="component" value="Unassembled WGS sequence"/>
</dbReference>
<dbReference type="Gene3D" id="3.40.50.300">
    <property type="entry name" value="P-loop containing nucleotide triphosphate hydrolases"/>
    <property type="match status" value="2"/>
</dbReference>
<dbReference type="EMBL" id="ABJB010074631">
    <property type="status" value="NOT_ANNOTATED_CDS"/>
    <property type="molecule type" value="Genomic_DNA"/>
</dbReference>
<keyword evidence="5" id="KW-0547">Nucleotide-binding</keyword>
<dbReference type="EnsemblMetazoa" id="ISCW000411-RA">
    <property type="protein sequence ID" value="ISCW000411-PA"/>
    <property type="gene ID" value="ISCW000411"/>
</dbReference>
<dbReference type="GO" id="GO:0003723">
    <property type="term" value="F:RNA binding"/>
    <property type="evidence" value="ECO:0007669"/>
    <property type="project" value="UniProtKB-KW"/>
</dbReference>
<dbReference type="VEuPathDB" id="VectorBase:ISCW000411"/>
<sequence>MTPWNLKRKGTGGHLILAGDPLQLGPVVCNQWCRDHGLGTSLLERLMKLPPYKRQADGRYNPRMLSKLLKNFRSHKDILEIPNKLFYEGELQACAERRVCEHMLQWEGLPCKGCPLLFHAVRGSDLREEDNPSHFNPEEIQLVLHYVDVLLEGSNNFPAIKEEDIGIVSPYRQQVMKILAALNKRGCKEVTVGSTEQFQGRERLVIIISTVRSDEKPSGSDSLKSLGFLTNEKRFNVSITRAKALLIVIGNPDTLSGDPCWRSLVEFCIKKGAYTDAPLAVPTESCPKLPRVEDQLSRLVIGDDTTTSKERRPNQLGWQH</sequence>
<dbReference type="GO" id="GO:0036464">
    <property type="term" value="C:cytoplasmic ribonucleoprotein granule"/>
    <property type="evidence" value="ECO:0007669"/>
    <property type="project" value="UniProtKB-SubCell"/>
</dbReference>
<dbReference type="InterPro" id="IPR041679">
    <property type="entry name" value="DNA2/NAM7-like_C"/>
</dbReference>
<evidence type="ECO:0000256" key="4">
    <source>
        <dbReference type="ARBA" id="ARBA00022490"/>
    </source>
</evidence>
<evidence type="ECO:0000256" key="7">
    <source>
        <dbReference type="ARBA" id="ARBA00022806"/>
    </source>
</evidence>
<dbReference type="EMBL" id="ABJB010140697">
    <property type="status" value="NOT_ANNOTATED_CDS"/>
    <property type="molecule type" value="Genomic_DNA"/>
</dbReference>
<comment type="catalytic activity">
    <reaction evidence="11">
        <text>ATP + H2O = ADP + phosphate + H(+)</text>
        <dbReference type="Rhea" id="RHEA:13065"/>
        <dbReference type="ChEBI" id="CHEBI:15377"/>
        <dbReference type="ChEBI" id="CHEBI:15378"/>
        <dbReference type="ChEBI" id="CHEBI:30616"/>
        <dbReference type="ChEBI" id="CHEBI:43474"/>
        <dbReference type="ChEBI" id="CHEBI:456216"/>
        <dbReference type="EC" id="3.6.4.13"/>
    </reaction>
</comment>
<keyword evidence="9" id="KW-0694">RNA-binding</keyword>
<evidence type="ECO:0000256" key="8">
    <source>
        <dbReference type="ARBA" id="ARBA00022840"/>
    </source>
</evidence>
<evidence type="ECO:0000256" key="10">
    <source>
        <dbReference type="ARBA" id="ARBA00023158"/>
    </source>
</evidence>
<evidence type="ECO:0000256" key="5">
    <source>
        <dbReference type="ARBA" id="ARBA00022741"/>
    </source>
</evidence>
<evidence type="ECO:0000256" key="6">
    <source>
        <dbReference type="ARBA" id="ARBA00022801"/>
    </source>
</evidence>
<keyword evidence="10" id="KW-0943">RNA-mediated gene silencing</keyword>
<dbReference type="FunFam" id="3.40.50.300:FF:000608">
    <property type="entry name" value="Mov10 RISC complex RNA helicase"/>
    <property type="match status" value="1"/>
</dbReference>
<dbReference type="SUPFAM" id="SSF52540">
    <property type="entry name" value="P-loop containing nucleoside triphosphate hydrolases"/>
    <property type="match status" value="1"/>
</dbReference>
<dbReference type="AlphaFoldDB" id="B7P3J6"/>
<comment type="subcellular location">
    <subcellularLocation>
        <location evidence="1">Cytoplasm</location>
        <location evidence="1">Cytoplasmic ribonucleoprotein granule</location>
    </subcellularLocation>
</comment>
<dbReference type="InterPro" id="IPR047187">
    <property type="entry name" value="SF1_C_Upf1"/>
</dbReference>
<dbReference type="GO" id="GO:0031047">
    <property type="term" value="P:regulatory ncRNA-mediated gene silencing"/>
    <property type="evidence" value="ECO:0007669"/>
    <property type="project" value="UniProtKB-KW"/>
</dbReference>
<dbReference type="Pfam" id="PF13087">
    <property type="entry name" value="AAA_12"/>
    <property type="match status" value="1"/>
</dbReference>
<dbReference type="EMBL" id="ABJB010937871">
    <property type="status" value="NOT_ANNOTATED_CDS"/>
    <property type="molecule type" value="Genomic_DNA"/>
</dbReference>
<evidence type="ECO:0000313" key="13">
    <source>
        <dbReference type="EMBL" id="EEC01168.1"/>
    </source>
</evidence>
<dbReference type="VEuPathDB" id="VectorBase:ISCP_003676"/>
<accession>B7P3J6</accession>
<keyword evidence="8" id="KW-0067">ATP-binding</keyword>
<evidence type="ECO:0000256" key="9">
    <source>
        <dbReference type="ARBA" id="ARBA00022884"/>
    </source>
</evidence>
<dbReference type="PANTHER" id="PTHR45418:SF1">
    <property type="entry name" value="CANCER_TESTIS ANTIGEN 55"/>
    <property type="match status" value="1"/>
</dbReference>
<dbReference type="GO" id="GO:0003724">
    <property type="term" value="F:RNA helicase activity"/>
    <property type="evidence" value="ECO:0007669"/>
    <property type="project" value="UniProtKB-EC"/>
</dbReference>
<dbReference type="CDD" id="cd18808">
    <property type="entry name" value="SF1_C_Upf1"/>
    <property type="match status" value="1"/>
</dbReference>
<dbReference type="STRING" id="6945.B7P3J6"/>
<protein>
    <recommendedName>
        <fullName evidence="3">RNA helicase</fullName>
        <ecNumber evidence="3">3.6.4.13</ecNumber>
    </recommendedName>
</protein>
<dbReference type="EMBL" id="ABJB010592143">
    <property type="status" value="NOT_ANNOTATED_CDS"/>
    <property type="molecule type" value="Genomic_DNA"/>
</dbReference>
<dbReference type="VEuPathDB" id="VectorBase:ISCI000411"/>
<evidence type="ECO:0000256" key="11">
    <source>
        <dbReference type="ARBA" id="ARBA00047984"/>
    </source>
</evidence>
<dbReference type="InParanoid" id="B7P3J6"/>
<dbReference type="EMBL" id="ABJB010639304">
    <property type="status" value="NOT_ANNOTATED_CDS"/>
    <property type="molecule type" value="Genomic_DNA"/>
</dbReference>
<evidence type="ECO:0000259" key="12">
    <source>
        <dbReference type="Pfam" id="PF13087"/>
    </source>
</evidence>
<keyword evidence="4" id="KW-0963">Cytoplasm</keyword>
<dbReference type="EMBL" id="DS629251">
    <property type="protein sequence ID" value="EEC01168.1"/>
    <property type="molecule type" value="Genomic_DNA"/>
</dbReference>
<reference evidence="13 15" key="1">
    <citation type="submission" date="2008-03" db="EMBL/GenBank/DDBJ databases">
        <title>Annotation of Ixodes scapularis.</title>
        <authorList>
            <consortium name="Ixodes scapularis Genome Project Consortium"/>
            <person name="Caler E."/>
            <person name="Hannick L.I."/>
            <person name="Bidwell S."/>
            <person name="Joardar V."/>
            <person name="Thiagarajan M."/>
            <person name="Amedeo P."/>
            <person name="Galinsky K.J."/>
            <person name="Schobel S."/>
            <person name="Inman J."/>
            <person name="Hostetler J."/>
            <person name="Miller J."/>
            <person name="Hammond M."/>
            <person name="Megy K."/>
            <person name="Lawson D."/>
            <person name="Kodira C."/>
            <person name="Sutton G."/>
            <person name="Meyer J."/>
            <person name="Hill C.A."/>
            <person name="Birren B."/>
            <person name="Nene V."/>
            <person name="Collins F."/>
            <person name="Alarcon-Chaidez F."/>
            <person name="Wikel S."/>
            <person name="Strausberg R."/>
        </authorList>
    </citation>
    <scope>NUCLEOTIDE SEQUENCE [LARGE SCALE GENOMIC DNA]</scope>
    <source>
        <strain evidence="15">Wikel</strain>
        <strain evidence="13">Wikel colony</strain>
    </source>
</reference>